<keyword evidence="3 10" id="KW-0808">Transferase</keyword>
<dbReference type="RefSeq" id="WP_158406191.1">
    <property type="nucleotide sequence ID" value="NZ_CP033455.1"/>
</dbReference>
<dbReference type="GO" id="GO:0005886">
    <property type="term" value="C:plasma membrane"/>
    <property type="evidence" value="ECO:0007669"/>
    <property type="project" value="UniProtKB-SubCell"/>
</dbReference>
<proteinExistence type="inferred from homology"/>
<protein>
    <recommendedName>
        <fullName evidence="10">Glycerol-3-phosphate acyltransferase</fullName>
    </recommendedName>
    <alternativeName>
        <fullName evidence="10">Acyl-PO4 G3P acyltransferase</fullName>
    </alternativeName>
    <alternativeName>
        <fullName evidence="10">Acyl-phosphate--glycerol-3-phosphate acyltransferase</fullName>
    </alternativeName>
    <alternativeName>
        <fullName evidence="10">G3P acyltransferase</fullName>
        <shortName evidence="10">GPAT</shortName>
        <ecNumber evidence="10">2.3.1.275</ecNumber>
    </alternativeName>
    <alternativeName>
        <fullName evidence="10">Lysophosphatidic acid synthase</fullName>
        <shortName evidence="10">LPA synthase</shortName>
    </alternativeName>
</protein>
<evidence type="ECO:0000256" key="7">
    <source>
        <dbReference type="ARBA" id="ARBA00023136"/>
    </source>
</evidence>
<keyword evidence="9 10" id="KW-1208">Phospholipid metabolism</keyword>
<dbReference type="PANTHER" id="PTHR30309:SF0">
    <property type="entry name" value="GLYCEROL-3-PHOSPHATE ACYLTRANSFERASE-RELATED"/>
    <property type="match status" value="1"/>
</dbReference>
<feature type="transmembrane region" description="Helical" evidence="10">
    <location>
        <begin position="6"/>
        <end position="30"/>
    </location>
</feature>
<keyword evidence="2 10" id="KW-0444">Lipid biosynthesis</keyword>
<evidence type="ECO:0000256" key="2">
    <source>
        <dbReference type="ARBA" id="ARBA00022516"/>
    </source>
</evidence>
<comment type="function">
    <text evidence="10">Catalyzes the transfer of an acyl group from acyl-phosphate (acyl-PO(4)) to glycerol-3-phosphate (G3P) to form lysophosphatidic acid (LPA). This enzyme utilizes acyl-phosphate as fatty acyl donor, but not acyl-CoA or acyl-ACP.</text>
</comment>
<comment type="catalytic activity">
    <reaction evidence="10">
        <text>an acyl phosphate + sn-glycerol 3-phosphate = a 1-acyl-sn-glycero-3-phosphate + phosphate</text>
        <dbReference type="Rhea" id="RHEA:34075"/>
        <dbReference type="ChEBI" id="CHEBI:43474"/>
        <dbReference type="ChEBI" id="CHEBI:57597"/>
        <dbReference type="ChEBI" id="CHEBI:57970"/>
        <dbReference type="ChEBI" id="CHEBI:59918"/>
        <dbReference type="EC" id="2.3.1.275"/>
    </reaction>
</comment>
<keyword evidence="11" id="KW-0012">Acyltransferase</keyword>
<feature type="transmembrane region" description="Helical" evidence="10">
    <location>
        <begin position="147"/>
        <end position="173"/>
    </location>
</feature>
<evidence type="ECO:0000313" key="12">
    <source>
        <dbReference type="Proteomes" id="UP000422822"/>
    </source>
</evidence>
<dbReference type="EC" id="2.3.1.275" evidence="10"/>
<dbReference type="HAMAP" id="MF_01043">
    <property type="entry name" value="PlsY"/>
    <property type="match status" value="1"/>
</dbReference>
<evidence type="ECO:0000256" key="3">
    <source>
        <dbReference type="ARBA" id="ARBA00022679"/>
    </source>
</evidence>
<evidence type="ECO:0000256" key="1">
    <source>
        <dbReference type="ARBA" id="ARBA00022475"/>
    </source>
</evidence>
<sequence length="195" mass="21732">MNFNIIMFISFYLIGSIPFGLVLSYIVGIGDIRKTGSGNIGATNVFRKSKRLAVVTLLLDASKSFTCIAIAHRYSFDHVLFFLAALFAIVGHIFPVWLLFKGGKGVAPLLGSFVFIDYKIAMCFIIFWIAFFIVYRYSSLSSIASTLITLLFVCICYTNTECIVFAVTVLLVITQHIDNIIRIINGNENKISLKS</sequence>
<evidence type="ECO:0000256" key="8">
    <source>
        <dbReference type="ARBA" id="ARBA00023209"/>
    </source>
</evidence>
<evidence type="ECO:0000256" key="6">
    <source>
        <dbReference type="ARBA" id="ARBA00023098"/>
    </source>
</evidence>
<dbReference type="AlphaFoldDB" id="A0AAE6Q8G1"/>
<dbReference type="GO" id="GO:0008654">
    <property type="term" value="P:phospholipid biosynthetic process"/>
    <property type="evidence" value="ECO:0007669"/>
    <property type="project" value="UniProtKB-UniRule"/>
</dbReference>
<evidence type="ECO:0000256" key="5">
    <source>
        <dbReference type="ARBA" id="ARBA00022989"/>
    </source>
</evidence>
<keyword evidence="8 10" id="KW-0594">Phospholipid biosynthesis</keyword>
<dbReference type="InterPro" id="IPR003811">
    <property type="entry name" value="G3P_acylTferase_PlsY"/>
</dbReference>
<keyword evidence="1 10" id="KW-1003">Cell membrane</keyword>
<accession>A0AAE6Q8G1</accession>
<feature type="transmembrane region" description="Helical" evidence="10">
    <location>
        <begin position="112"/>
        <end position="135"/>
    </location>
</feature>
<comment type="pathway">
    <text evidence="10">Lipid metabolism; phospholipid metabolism.</text>
</comment>
<comment type="similarity">
    <text evidence="10">Belongs to the PlsY family.</text>
</comment>
<evidence type="ECO:0000256" key="4">
    <source>
        <dbReference type="ARBA" id="ARBA00022692"/>
    </source>
</evidence>
<feature type="transmembrane region" description="Helical" evidence="10">
    <location>
        <begin position="78"/>
        <end position="100"/>
    </location>
</feature>
<dbReference type="Proteomes" id="UP000422822">
    <property type="component" value="Chromosome"/>
</dbReference>
<keyword evidence="5 10" id="KW-1133">Transmembrane helix</keyword>
<keyword evidence="4 10" id="KW-0812">Transmembrane</keyword>
<comment type="subunit">
    <text evidence="10">Probably interacts with PlsX.</text>
</comment>
<dbReference type="GO" id="GO:0043772">
    <property type="term" value="F:acyl-phosphate glycerol-3-phosphate acyltransferase activity"/>
    <property type="evidence" value="ECO:0007669"/>
    <property type="project" value="UniProtKB-UniRule"/>
</dbReference>
<keyword evidence="6 10" id="KW-0443">Lipid metabolism</keyword>
<keyword evidence="7 10" id="KW-0472">Membrane</keyword>
<keyword evidence="12" id="KW-1185">Reference proteome</keyword>
<evidence type="ECO:0000313" key="11">
    <source>
        <dbReference type="EMBL" id="QGR03024.1"/>
    </source>
</evidence>
<dbReference type="EMBL" id="CP033455">
    <property type="protein sequence ID" value="QGR03024.1"/>
    <property type="molecule type" value="Genomic_DNA"/>
</dbReference>
<evidence type="ECO:0000256" key="9">
    <source>
        <dbReference type="ARBA" id="ARBA00023264"/>
    </source>
</evidence>
<dbReference type="SMART" id="SM01207">
    <property type="entry name" value="G3P_acyltransf"/>
    <property type="match status" value="1"/>
</dbReference>
<dbReference type="Pfam" id="PF02660">
    <property type="entry name" value="G3P_acyltransf"/>
    <property type="match status" value="1"/>
</dbReference>
<name>A0AAE6Q8G1_EHRRU</name>
<gene>
    <name evidence="10" type="primary">plsY</name>
    <name evidence="11" type="ORF">EDL80_00085</name>
</gene>
<dbReference type="NCBIfam" id="TIGR00023">
    <property type="entry name" value="glycerol-3-phosphate 1-O-acyltransferase PlsY"/>
    <property type="match status" value="1"/>
</dbReference>
<reference evidence="11 12" key="1">
    <citation type="submission" date="2018-10" db="EMBL/GenBank/DDBJ databases">
        <title>Propagation and draft genome sequences of three atypical Erhlichia ruminantium isolates.</title>
        <authorList>
            <person name="Liebenberg J."/>
            <person name="Steyn H."/>
            <person name="Josemans A."/>
            <person name="Zweygarth E."/>
        </authorList>
    </citation>
    <scope>NUCLEOTIDE SEQUENCE [LARGE SCALE GENOMIC DNA]</scope>
    <source>
        <strain evidence="11 12">Omatjenne</strain>
    </source>
</reference>
<evidence type="ECO:0000256" key="10">
    <source>
        <dbReference type="HAMAP-Rule" id="MF_01043"/>
    </source>
</evidence>
<dbReference type="PANTHER" id="PTHR30309">
    <property type="entry name" value="INNER MEMBRANE PROTEIN YGIH"/>
    <property type="match status" value="1"/>
</dbReference>
<comment type="subcellular location">
    <subcellularLocation>
        <location evidence="10">Cell membrane</location>
        <topology evidence="10">Multi-pass membrane protein</topology>
    </subcellularLocation>
</comment>
<organism evidence="11 12">
    <name type="scientific">Ehrlichia ruminantium</name>
    <name type="common">heartwater rickettsia</name>
    <name type="synonym">Cowdria ruminantium</name>
    <dbReference type="NCBI Taxonomy" id="779"/>
    <lineage>
        <taxon>Bacteria</taxon>
        <taxon>Pseudomonadati</taxon>
        <taxon>Pseudomonadota</taxon>
        <taxon>Alphaproteobacteria</taxon>
        <taxon>Rickettsiales</taxon>
        <taxon>Anaplasmataceae</taxon>
        <taxon>Ehrlichia</taxon>
    </lineage>
</organism>